<dbReference type="Pfam" id="PF16223">
    <property type="entry name" value="DUF4882"/>
    <property type="match status" value="1"/>
</dbReference>
<dbReference type="STRING" id="1217705.F900_01387"/>
<dbReference type="PROSITE" id="PS51257">
    <property type="entry name" value="PROKAR_LIPOPROTEIN"/>
    <property type="match status" value="1"/>
</dbReference>
<dbReference type="HOGENOM" id="CLU_076283_1_0_6"/>
<reference evidence="2 3" key="1">
    <citation type="submission" date="2013-02" db="EMBL/GenBank/DDBJ databases">
        <title>The Genome Sequence of Acinetobacter sp. ANC 3862.</title>
        <authorList>
            <consortium name="The Broad Institute Genome Sequencing Platform"/>
            <consortium name="The Broad Institute Genome Sequencing Center for Infectious Disease"/>
            <person name="Cerqueira G."/>
            <person name="Feldgarden M."/>
            <person name="Courvalin P."/>
            <person name="Perichon B."/>
            <person name="Grillot-Courvalin C."/>
            <person name="Clermont D."/>
            <person name="Rocha E."/>
            <person name="Yoon E.-J."/>
            <person name="Nemec A."/>
            <person name="Walker B."/>
            <person name="Young S.K."/>
            <person name="Zeng Q."/>
            <person name="Gargeya S."/>
            <person name="Fitzgerald M."/>
            <person name="Haas B."/>
            <person name="Abouelleil A."/>
            <person name="Alvarado L."/>
            <person name="Arachchi H.M."/>
            <person name="Berlin A.M."/>
            <person name="Chapman S.B."/>
            <person name="Dewar J."/>
            <person name="Goldberg J."/>
            <person name="Griggs A."/>
            <person name="Gujja S."/>
            <person name="Hansen M."/>
            <person name="Howarth C."/>
            <person name="Imamovic A."/>
            <person name="Larimer J."/>
            <person name="McCowan C."/>
            <person name="Murphy C."/>
            <person name="Neiman D."/>
            <person name="Pearson M."/>
            <person name="Priest M."/>
            <person name="Roberts A."/>
            <person name="Saif S."/>
            <person name="Shea T."/>
            <person name="Sisk P."/>
            <person name="Sykes S."/>
            <person name="Wortman J."/>
            <person name="Nusbaum C."/>
            <person name="Birren B."/>
        </authorList>
    </citation>
    <scope>NUCLEOTIDE SEQUENCE [LARGE SCALE GENOMIC DNA]</scope>
    <source>
        <strain evidence="2 3">ANC 3862</strain>
    </source>
</reference>
<protein>
    <recommendedName>
        <fullName evidence="4">DUF4882 domain-containing protein</fullName>
    </recommendedName>
</protein>
<dbReference type="PATRIC" id="fig|1217705.3.peg.1335"/>
<evidence type="ECO:0008006" key="4">
    <source>
        <dbReference type="Google" id="ProtNLM"/>
    </source>
</evidence>
<evidence type="ECO:0000313" key="2">
    <source>
        <dbReference type="EMBL" id="ENX02323.1"/>
    </source>
</evidence>
<organism evidence="2 3">
    <name type="scientific">Acinetobacter modestus</name>
    <dbReference type="NCBI Taxonomy" id="1776740"/>
    <lineage>
        <taxon>Bacteria</taxon>
        <taxon>Pseudomonadati</taxon>
        <taxon>Pseudomonadota</taxon>
        <taxon>Gammaproteobacteria</taxon>
        <taxon>Moraxellales</taxon>
        <taxon>Moraxellaceae</taxon>
        <taxon>Acinetobacter</taxon>
    </lineage>
</organism>
<gene>
    <name evidence="2" type="ORF">F900_01387</name>
</gene>
<accession>N9M1A2</accession>
<dbReference type="eggNOG" id="ENOG503441Y">
    <property type="taxonomic scope" value="Bacteria"/>
</dbReference>
<dbReference type="InterPro" id="IPR032620">
    <property type="entry name" value="DUF4882"/>
</dbReference>
<dbReference type="RefSeq" id="WP_005216130.1">
    <property type="nucleotide sequence ID" value="NZ_KB850089.1"/>
</dbReference>
<dbReference type="Proteomes" id="UP000013248">
    <property type="component" value="Unassembled WGS sequence"/>
</dbReference>
<keyword evidence="1" id="KW-0732">Signal</keyword>
<evidence type="ECO:0000256" key="1">
    <source>
        <dbReference type="SAM" id="SignalP"/>
    </source>
</evidence>
<dbReference type="AlphaFoldDB" id="N9M1A2"/>
<feature type="chain" id="PRO_5004147495" description="DUF4882 domain-containing protein" evidence="1">
    <location>
        <begin position="21"/>
        <end position="257"/>
    </location>
</feature>
<name>N9M1A2_9GAMM</name>
<dbReference type="EMBL" id="APRP01000015">
    <property type="protein sequence ID" value="ENX02323.1"/>
    <property type="molecule type" value="Genomic_DNA"/>
</dbReference>
<evidence type="ECO:0000313" key="3">
    <source>
        <dbReference type="Proteomes" id="UP000013248"/>
    </source>
</evidence>
<proteinExistence type="predicted"/>
<sequence>MKKIILGTIIGAASIGSTSAACTYNFDATAAQLANLNTGTSLFPNVNNQKVGFNITPNLDTIGYSAFSSAYAANKSPNNNSGDGDITLPATPGIFAFEFKFKVPTYLLSGQEGLTFFPLAGIGTYNNQQSQAIAIVYSNNVATYPGKNEFRLFMNFTGNSFNMPVVATPSGYQTIGIYVNMTTGQVGVIHNGVNKGYVATLTKWFDKFAFAANAGQYQFANNSSSIGQEVSIELITDHTKLQNTYPTGTTDICGNTI</sequence>
<comment type="caution">
    <text evidence="2">The sequence shown here is derived from an EMBL/GenBank/DDBJ whole genome shotgun (WGS) entry which is preliminary data.</text>
</comment>
<feature type="signal peptide" evidence="1">
    <location>
        <begin position="1"/>
        <end position="20"/>
    </location>
</feature>